<organism evidence="2 3">
    <name type="scientific">Nitratireductor aquibiodomus</name>
    <dbReference type="NCBI Taxonomy" id="204799"/>
    <lineage>
        <taxon>Bacteria</taxon>
        <taxon>Pseudomonadati</taxon>
        <taxon>Pseudomonadota</taxon>
        <taxon>Alphaproteobacteria</taxon>
        <taxon>Hyphomicrobiales</taxon>
        <taxon>Phyllobacteriaceae</taxon>
        <taxon>Nitratireductor</taxon>
    </lineage>
</organism>
<name>A0A1H4J8J7_9HYPH</name>
<dbReference type="RefSeq" id="WP_007008755.1">
    <property type="nucleotide sequence ID" value="NZ_FNSL01000001.1"/>
</dbReference>
<protein>
    <submittedName>
        <fullName evidence="2">Uncharacterized protein</fullName>
    </submittedName>
</protein>
<reference evidence="3" key="1">
    <citation type="submission" date="2016-10" db="EMBL/GenBank/DDBJ databases">
        <authorList>
            <person name="Varghese N."/>
            <person name="Submissions S."/>
        </authorList>
    </citation>
    <scope>NUCLEOTIDE SEQUENCE [LARGE SCALE GENOMIC DNA]</scope>
    <source>
        <strain evidence="3">ES.061</strain>
    </source>
</reference>
<evidence type="ECO:0000256" key="1">
    <source>
        <dbReference type="SAM" id="MobiDB-lite"/>
    </source>
</evidence>
<evidence type="ECO:0000313" key="2">
    <source>
        <dbReference type="EMBL" id="SEB42531.1"/>
    </source>
</evidence>
<dbReference type="EMBL" id="FNSL01000001">
    <property type="protein sequence ID" value="SEB42531.1"/>
    <property type="molecule type" value="Genomic_DNA"/>
</dbReference>
<dbReference type="AlphaFoldDB" id="A0A1H4J8J7"/>
<keyword evidence="3" id="KW-1185">Reference proteome</keyword>
<sequence>MRVPAKPPLEGLKRSLDKHRARASRLPRDGFLRESFALPRAQAREKAREWLERWPKQAYWTEIESWCERPGDVIEFTMRRLPSAD</sequence>
<gene>
    <name evidence="2" type="ORF">SAMN05216452_1115</name>
</gene>
<proteinExistence type="predicted"/>
<dbReference type="Proteomes" id="UP000199064">
    <property type="component" value="Unassembled WGS sequence"/>
</dbReference>
<feature type="region of interest" description="Disordered" evidence="1">
    <location>
        <begin position="1"/>
        <end position="23"/>
    </location>
</feature>
<accession>A0A1H4J8J7</accession>
<evidence type="ECO:0000313" key="3">
    <source>
        <dbReference type="Proteomes" id="UP000199064"/>
    </source>
</evidence>